<dbReference type="AlphaFoldDB" id="A0A6M5YFG3"/>
<protein>
    <submittedName>
        <fullName evidence="1">Uncharacterized protein</fullName>
    </submittedName>
</protein>
<organism evidence="1 2">
    <name type="scientific">Frigoriglobus tundricola</name>
    <dbReference type="NCBI Taxonomy" id="2774151"/>
    <lineage>
        <taxon>Bacteria</taxon>
        <taxon>Pseudomonadati</taxon>
        <taxon>Planctomycetota</taxon>
        <taxon>Planctomycetia</taxon>
        <taxon>Gemmatales</taxon>
        <taxon>Gemmataceae</taxon>
        <taxon>Frigoriglobus</taxon>
    </lineage>
</organism>
<dbReference type="KEGG" id="ftj:FTUN_0215"/>
<name>A0A6M5YFG3_9BACT</name>
<accession>A0A6M5YFG3</accession>
<reference evidence="2" key="1">
    <citation type="submission" date="2020-05" db="EMBL/GenBank/DDBJ databases">
        <title>Frigoriglobus tundricola gen. nov., sp. nov., a psychrotolerant cellulolytic planctomycete of the family Gemmataceae with two divergent copies of 16S rRNA gene.</title>
        <authorList>
            <person name="Kulichevskaya I.S."/>
            <person name="Ivanova A.A."/>
            <person name="Naumoff D.G."/>
            <person name="Beletsky A.V."/>
            <person name="Rijpstra W.I.C."/>
            <person name="Sinninghe Damste J.S."/>
            <person name="Mardanov A.V."/>
            <person name="Ravin N.V."/>
            <person name="Dedysh S.N."/>
        </authorList>
    </citation>
    <scope>NUCLEOTIDE SEQUENCE [LARGE SCALE GENOMIC DNA]</scope>
    <source>
        <strain evidence="2">PL17</strain>
    </source>
</reference>
<sequence>MVGAVPFKKSACGQVVEIQSHFIIAPSLCGSMGKIGGGKSMV</sequence>
<gene>
    <name evidence="1" type="ORF">FTUN_0215</name>
</gene>
<evidence type="ECO:0000313" key="1">
    <source>
        <dbReference type="EMBL" id="QJW92718.1"/>
    </source>
</evidence>
<proteinExistence type="predicted"/>
<dbReference type="Proteomes" id="UP000503447">
    <property type="component" value="Chromosome"/>
</dbReference>
<dbReference type="EMBL" id="CP053452">
    <property type="protein sequence ID" value="QJW92718.1"/>
    <property type="molecule type" value="Genomic_DNA"/>
</dbReference>
<keyword evidence="2" id="KW-1185">Reference proteome</keyword>
<evidence type="ECO:0000313" key="2">
    <source>
        <dbReference type="Proteomes" id="UP000503447"/>
    </source>
</evidence>